<keyword evidence="1" id="KW-0812">Transmembrane</keyword>
<gene>
    <name evidence="2" type="ORF">AOQ84DRAFT_196616</name>
</gene>
<dbReference type="AlphaFoldDB" id="A0A8E2F6V1"/>
<sequence length="79" mass="9173">MKTEYFDLFSKCTVNFSLAHLLFLIFLPTITNKPRMLVTKQCLGILRHCFAPMNLFRVFTGTEPGPSQRMPGDHYVMIF</sequence>
<organism evidence="2 3">
    <name type="scientific">Glonium stellatum</name>
    <dbReference type="NCBI Taxonomy" id="574774"/>
    <lineage>
        <taxon>Eukaryota</taxon>
        <taxon>Fungi</taxon>
        <taxon>Dikarya</taxon>
        <taxon>Ascomycota</taxon>
        <taxon>Pezizomycotina</taxon>
        <taxon>Dothideomycetes</taxon>
        <taxon>Pleosporomycetidae</taxon>
        <taxon>Gloniales</taxon>
        <taxon>Gloniaceae</taxon>
        <taxon>Glonium</taxon>
    </lineage>
</organism>
<feature type="transmembrane region" description="Helical" evidence="1">
    <location>
        <begin position="12"/>
        <end position="30"/>
    </location>
</feature>
<keyword evidence="1" id="KW-1133">Transmembrane helix</keyword>
<evidence type="ECO:0000313" key="2">
    <source>
        <dbReference type="EMBL" id="OCL11201.1"/>
    </source>
</evidence>
<keyword evidence="1" id="KW-0472">Membrane</keyword>
<evidence type="ECO:0000256" key="1">
    <source>
        <dbReference type="SAM" id="Phobius"/>
    </source>
</evidence>
<accession>A0A8E2F6V1</accession>
<keyword evidence="3" id="KW-1185">Reference proteome</keyword>
<reference evidence="2 3" key="1">
    <citation type="journal article" date="2016" name="Nat. Commun.">
        <title>Ectomycorrhizal ecology is imprinted in the genome of the dominant symbiotic fungus Cenococcum geophilum.</title>
        <authorList>
            <consortium name="DOE Joint Genome Institute"/>
            <person name="Peter M."/>
            <person name="Kohler A."/>
            <person name="Ohm R.A."/>
            <person name="Kuo A."/>
            <person name="Krutzmann J."/>
            <person name="Morin E."/>
            <person name="Arend M."/>
            <person name="Barry K.W."/>
            <person name="Binder M."/>
            <person name="Choi C."/>
            <person name="Clum A."/>
            <person name="Copeland A."/>
            <person name="Grisel N."/>
            <person name="Haridas S."/>
            <person name="Kipfer T."/>
            <person name="LaButti K."/>
            <person name="Lindquist E."/>
            <person name="Lipzen A."/>
            <person name="Maire R."/>
            <person name="Meier B."/>
            <person name="Mihaltcheva S."/>
            <person name="Molinier V."/>
            <person name="Murat C."/>
            <person name="Poggeler S."/>
            <person name="Quandt C.A."/>
            <person name="Sperisen C."/>
            <person name="Tritt A."/>
            <person name="Tisserant E."/>
            <person name="Crous P.W."/>
            <person name="Henrissat B."/>
            <person name="Nehls U."/>
            <person name="Egli S."/>
            <person name="Spatafora J.W."/>
            <person name="Grigoriev I.V."/>
            <person name="Martin F.M."/>
        </authorList>
    </citation>
    <scope>NUCLEOTIDE SEQUENCE [LARGE SCALE GENOMIC DNA]</scope>
    <source>
        <strain evidence="2 3">CBS 207.34</strain>
    </source>
</reference>
<dbReference type="EMBL" id="KV749094">
    <property type="protein sequence ID" value="OCL11201.1"/>
    <property type="molecule type" value="Genomic_DNA"/>
</dbReference>
<name>A0A8E2F6V1_9PEZI</name>
<evidence type="ECO:0000313" key="3">
    <source>
        <dbReference type="Proteomes" id="UP000250140"/>
    </source>
</evidence>
<proteinExistence type="predicted"/>
<protein>
    <submittedName>
        <fullName evidence="2">Uncharacterized protein</fullName>
    </submittedName>
</protein>
<dbReference type="Proteomes" id="UP000250140">
    <property type="component" value="Unassembled WGS sequence"/>
</dbReference>